<dbReference type="SMART" id="SM00507">
    <property type="entry name" value="HNHc"/>
    <property type="match status" value="1"/>
</dbReference>
<dbReference type="EMBL" id="JBHUML010000002">
    <property type="protein sequence ID" value="MFD2704202.1"/>
    <property type="molecule type" value="Genomic_DNA"/>
</dbReference>
<dbReference type="Gene3D" id="1.10.30.50">
    <property type="match status" value="1"/>
</dbReference>
<feature type="region of interest" description="Disordered" evidence="1">
    <location>
        <begin position="1"/>
        <end position="21"/>
    </location>
</feature>
<keyword evidence="3" id="KW-0378">Hydrolase</keyword>
<gene>
    <name evidence="3" type="ORF">ACFSUB_01880</name>
</gene>
<feature type="compositionally biased region" description="Basic residues" evidence="1">
    <location>
        <begin position="7"/>
        <end position="19"/>
    </location>
</feature>
<protein>
    <submittedName>
        <fullName evidence="3">HNH endonuclease</fullName>
    </submittedName>
</protein>
<dbReference type="Pfam" id="PF01844">
    <property type="entry name" value="HNH"/>
    <property type="match status" value="1"/>
</dbReference>
<name>A0ABW5SWR1_9BACI</name>
<dbReference type="GO" id="GO:0004519">
    <property type="term" value="F:endonuclease activity"/>
    <property type="evidence" value="ECO:0007669"/>
    <property type="project" value="UniProtKB-KW"/>
</dbReference>
<evidence type="ECO:0000313" key="4">
    <source>
        <dbReference type="Proteomes" id="UP001597520"/>
    </source>
</evidence>
<feature type="domain" description="HNH nuclease" evidence="2">
    <location>
        <begin position="27"/>
        <end position="75"/>
    </location>
</feature>
<sequence>MIPKPSQQKKPRIVPKRKDRAQIDSKNYNRALEEYGAYCQVCGDPNIDMHHRTFRSQGGRKGYRNLVPLCPTHHREAHQSRESADYWREKARQKYGEYYDCDKYDLWEMDEIEQPKDDLFERFMQREETANGH</sequence>
<comment type="caution">
    <text evidence="3">The sequence shown here is derived from an EMBL/GenBank/DDBJ whole genome shotgun (WGS) entry which is preliminary data.</text>
</comment>
<dbReference type="RefSeq" id="WP_380711490.1">
    <property type="nucleotide sequence ID" value="NZ_JBHUML010000002.1"/>
</dbReference>
<evidence type="ECO:0000259" key="2">
    <source>
        <dbReference type="SMART" id="SM00507"/>
    </source>
</evidence>
<dbReference type="CDD" id="cd00085">
    <property type="entry name" value="HNHc"/>
    <property type="match status" value="1"/>
</dbReference>
<accession>A0ABW5SWR1</accession>
<dbReference type="Proteomes" id="UP001597520">
    <property type="component" value="Unassembled WGS sequence"/>
</dbReference>
<organism evidence="3 4">
    <name type="scientific">Salibacterium lacus</name>
    <dbReference type="NCBI Taxonomy" id="1898109"/>
    <lineage>
        <taxon>Bacteria</taxon>
        <taxon>Bacillati</taxon>
        <taxon>Bacillota</taxon>
        <taxon>Bacilli</taxon>
        <taxon>Bacillales</taxon>
        <taxon>Bacillaceae</taxon>
    </lineage>
</organism>
<evidence type="ECO:0000313" key="3">
    <source>
        <dbReference type="EMBL" id="MFD2704202.1"/>
    </source>
</evidence>
<keyword evidence="3" id="KW-0255">Endonuclease</keyword>
<reference evidence="4" key="1">
    <citation type="journal article" date="2019" name="Int. J. Syst. Evol. Microbiol.">
        <title>The Global Catalogue of Microorganisms (GCM) 10K type strain sequencing project: providing services to taxonomists for standard genome sequencing and annotation.</title>
        <authorList>
            <consortium name="The Broad Institute Genomics Platform"/>
            <consortium name="The Broad Institute Genome Sequencing Center for Infectious Disease"/>
            <person name="Wu L."/>
            <person name="Ma J."/>
        </authorList>
    </citation>
    <scope>NUCLEOTIDE SEQUENCE [LARGE SCALE GENOMIC DNA]</scope>
    <source>
        <strain evidence="4">KCTC 33792</strain>
    </source>
</reference>
<proteinExistence type="predicted"/>
<keyword evidence="4" id="KW-1185">Reference proteome</keyword>
<evidence type="ECO:0000256" key="1">
    <source>
        <dbReference type="SAM" id="MobiDB-lite"/>
    </source>
</evidence>
<dbReference type="InterPro" id="IPR003615">
    <property type="entry name" value="HNH_nuc"/>
</dbReference>
<dbReference type="InterPro" id="IPR002711">
    <property type="entry name" value="HNH"/>
</dbReference>
<keyword evidence="3" id="KW-0540">Nuclease</keyword>